<feature type="region of interest" description="Disordered" evidence="1">
    <location>
        <begin position="39"/>
        <end position="90"/>
    </location>
</feature>
<dbReference type="STRING" id="260086.SAMN05216207_102826"/>
<evidence type="ECO:0000256" key="2">
    <source>
        <dbReference type="SAM" id="SignalP"/>
    </source>
</evidence>
<accession>A0A1I5DZ54</accession>
<evidence type="ECO:0000259" key="3">
    <source>
        <dbReference type="SMART" id="SM00894"/>
    </source>
</evidence>
<keyword evidence="2" id="KW-0732">Signal</keyword>
<proteinExistence type="predicted"/>
<feature type="domain" description="Excalibur calcium-binding" evidence="3">
    <location>
        <begin position="27"/>
        <end position="62"/>
    </location>
</feature>
<dbReference type="RefSeq" id="WP_093349406.1">
    <property type="nucleotide sequence ID" value="NZ_FOUY01000028.1"/>
</dbReference>
<protein>
    <submittedName>
        <fullName evidence="4">Excalibur calcium-binding domain-containing protein</fullName>
    </submittedName>
</protein>
<feature type="chain" id="PRO_5011459242" evidence="2">
    <location>
        <begin position="27"/>
        <end position="125"/>
    </location>
</feature>
<dbReference type="EMBL" id="FOUY01000028">
    <property type="protein sequence ID" value="SFO04443.1"/>
    <property type="molecule type" value="Genomic_DNA"/>
</dbReference>
<dbReference type="AlphaFoldDB" id="A0A1I5DZ54"/>
<dbReference type="SMART" id="SM00894">
    <property type="entry name" value="Excalibur"/>
    <property type="match status" value="1"/>
</dbReference>
<keyword evidence="5" id="KW-1185">Reference proteome</keyword>
<name>A0A1I5DZ54_PSUAM</name>
<dbReference type="Pfam" id="PF05901">
    <property type="entry name" value="Excalibur"/>
    <property type="match status" value="1"/>
</dbReference>
<evidence type="ECO:0000256" key="1">
    <source>
        <dbReference type="SAM" id="MobiDB-lite"/>
    </source>
</evidence>
<organism evidence="4 5">
    <name type="scientific">Pseudonocardia ammonioxydans</name>
    <dbReference type="NCBI Taxonomy" id="260086"/>
    <lineage>
        <taxon>Bacteria</taxon>
        <taxon>Bacillati</taxon>
        <taxon>Actinomycetota</taxon>
        <taxon>Actinomycetes</taxon>
        <taxon>Pseudonocardiales</taxon>
        <taxon>Pseudonocardiaceae</taxon>
        <taxon>Pseudonocardia</taxon>
    </lineage>
</organism>
<evidence type="ECO:0000313" key="5">
    <source>
        <dbReference type="Proteomes" id="UP000199614"/>
    </source>
</evidence>
<dbReference type="Proteomes" id="UP000199614">
    <property type="component" value="Unassembled WGS sequence"/>
</dbReference>
<dbReference type="OrthoDB" id="5681216at2"/>
<reference evidence="4 5" key="1">
    <citation type="submission" date="2016-10" db="EMBL/GenBank/DDBJ databases">
        <authorList>
            <person name="de Groot N.N."/>
        </authorList>
    </citation>
    <scope>NUCLEOTIDE SEQUENCE [LARGE SCALE GENOMIC DNA]</scope>
    <source>
        <strain evidence="4 5">CGMCC 4.1877</strain>
    </source>
</reference>
<feature type="signal peptide" evidence="2">
    <location>
        <begin position="1"/>
        <end position="26"/>
    </location>
</feature>
<sequence>MRLRTFSAAALLAAAATVPLAGAAFAQDRDCPDFATQAEAQQALAPGDPERLDRDNDGIACENNPGGAAATSTSDDGGSQVAATPVGGVEAGGGPSDVLPIALGALAAGGVGAVAARRAVVARRN</sequence>
<dbReference type="InterPro" id="IPR008613">
    <property type="entry name" value="Excalibur_Ca-bd_domain"/>
</dbReference>
<gene>
    <name evidence="4" type="ORF">SAMN05216207_102826</name>
</gene>
<evidence type="ECO:0000313" key="4">
    <source>
        <dbReference type="EMBL" id="SFO04443.1"/>
    </source>
</evidence>
<feature type="compositionally biased region" description="Basic and acidic residues" evidence="1">
    <location>
        <begin position="48"/>
        <end position="57"/>
    </location>
</feature>